<dbReference type="Gene3D" id="3.40.50.1820">
    <property type="entry name" value="alpha/beta hydrolase"/>
    <property type="match status" value="2"/>
</dbReference>
<dbReference type="InterPro" id="IPR029058">
    <property type="entry name" value="AB_hydrolase_fold"/>
</dbReference>
<proteinExistence type="predicted"/>
<name>A0A7R9H7X7_TIMPO</name>
<dbReference type="AlphaFoldDB" id="A0A7R9H7X7"/>
<dbReference type="SUPFAM" id="SSF53474">
    <property type="entry name" value="alpha/beta-Hydrolases"/>
    <property type="match status" value="1"/>
</dbReference>
<evidence type="ECO:0008006" key="2">
    <source>
        <dbReference type="Google" id="ProtNLM"/>
    </source>
</evidence>
<dbReference type="PANTHER" id="PTHR43329">
    <property type="entry name" value="EPOXIDE HYDROLASE"/>
    <property type="match status" value="1"/>
</dbReference>
<evidence type="ECO:0000313" key="1">
    <source>
        <dbReference type="EMBL" id="CAD7409429.1"/>
    </source>
</evidence>
<sequence>MLNGQEQGCIVYISSWESLKIHLFSFIFGLWVVLKRVVRWGWKSKDFFEQQKRDTPPPCLIDTSLGRHSHVKLNGVKFHYLETRGGRGQPLLLLLHGFPDCWLSWRHQIPVLADHFRWVKFSQLPYLPEMDALKEDLSIINQYFHHLPKTNNKDDYVEAYKYTFSRKEDWTGPINYYRNLPFSRVHEDGEPVRTPCLLLVGNKDEFVSLESVVKSTEYTDKFVLKIVEGGGHFPHQQLPEVVNKFLLAFLVVIHSPRQEKSPSRGLVNRMFDAVSSTVKYGNQMLDTVQRKKCNDENSLSARALYFGQSPS</sequence>
<reference evidence="1" key="1">
    <citation type="submission" date="2020-11" db="EMBL/GenBank/DDBJ databases">
        <authorList>
            <person name="Tran Van P."/>
        </authorList>
    </citation>
    <scope>NUCLEOTIDE SEQUENCE</scope>
</reference>
<accession>A0A7R9H7X7</accession>
<organism evidence="1">
    <name type="scientific">Timema poppense</name>
    <name type="common">Walking stick</name>
    <dbReference type="NCBI Taxonomy" id="170557"/>
    <lineage>
        <taxon>Eukaryota</taxon>
        <taxon>Metazoa</taxon>
        <taxon>Ecdysozoa</taxon>
        <taxon>Arthropoda</taxon>
        <taxon>Hexapoda</taxon>
        <taxon>Insecta</taxon>
        <taxon>Pterygota</taxon>
        <taxon>Neoptera</taxon>
        <taxon>Polyneoptera</taxon>
        <taxon>Phasmatodea</taxon>
        <taxon>Timematodea</taxon>
        <taxon>Timematoidea</taxon>
        <taxon>Timematidae</taxon>
        <taxon>Timema</taxon>
    </lineage>
</organism>
<gene>
    <name evidence="1" type="ORF">TPSB3V08_LOCUS6833</name>
</gene>
<dbReference type="EMBL" id="OD004159">
    <property type="protein sequence ID" value="CAD7409429.1"/>
    <property type="molecule type" value="Genomic_DNA"/>
</dbReference>
<protein>
    <recommendedName>
        <fullName evidence="2">Epoxide hydrolase</fullName>
    </recommendedName>
</protein>